<name>A0AAP3G1E9_BACMO</name>
<dbReference type="Proteomes" id="UP001075387">
    <property type="component" value="Unassembled WGS sequence"/>
</dbReference>
<comment type="caution">
    <text evidence="1">The sequence shown here is derived from an EMBL/GenBank/DDBJ whole genome shotgun (WGS) entry which is preliminary data.</text>
</comment>
<proteinExistence type="predicted"/>
<reference evidence="1" key="1">
    <citation type="submission" date="2022-02" db="EMBL/GenBank/DDBJ databases">
        <title>Crop Bioprotection Bacillus Genome Sequencing.</title>
        <authorList>
            <person name="Dunlap C."/>
        </authorList>
    </citation>
    <scope>NUCLEOTIDE SEQUENCE</scope>
    <source>
        <strain evidence="1">CK3O2B-54A</strain>
    </source>
</reference>
<evidence type="ECO:0000313" key="2">
    <source>
        <dbReference type="Proteomes" id="UP001075387"/>
    </source>
</evidence>
<organism evidence="1 2">
    <name type="scientific">Bacillus mojavensis</name>
    <dbReference type="NCBI Taxonomy" id="72360"/>
    <lineage>
        <taxon>Bacteria</taxon>
        <taxon>Bacillati</taxon>
        <taxon>Bacillota</taxon>
        <taxon>Bacilli</taxon>
        <taxon>Bacillales</taxon>
        <taxon>Bacillaceae</taxon>
        <taxon>Bacillus</taxon>
    </lineage>
</organism>
<dbReference type="AlphaFoldDB" id="A0AAP3G1E9"/>
<dbReference type="RefSeq" id="WP_106022082.1">
    <property type="nucleotide sequence ID" value="NZ_JALAQA010000005.1"/>
</dbReference>
<accession>A0AAP3G1E9</accession>
<protein>
    <submittedName>
        <fullName evidence="1">Uncharacterized protein</fullName>
    </submittedName>
</protein>
<gene>
    <name evidence="1" type="ORF">MOD07_09205</name>
</gene>
<evidence type="ECO:0000313" key="1">
    <source>
        <dbReference type="EMBL" id="MCY8509722.1"/>
    </source>
</evidence>
<sequence length="240" mass="28672">MKMRLFCIECDLPAVLETEISEKNVYELTCNNGHKKNYIVQIQKFELLYELAAYALLDGYTREAVSGFAVAVERLHEYCMQILLIKNSVSKENRDKTFKMVSRMSERQLGAFYYLYLNEFKEPPEQIPDKRMKFRNNVTHNGEIPTYEKSLEYAEYIFNYIIRLLKKIRSIENIVQYELEYYGDYQMHTRVREETLKGNPPTGMGVITMIGTNNGNWDYSDKNFKDQFEQLKKRERWLYN</sequence>
<dbReference type="EMBL" id="JALAQA010000005">
    <property type="protein sequence ID" value="MCY8509722.1"/>
    <property type="molecule type" value="Genomic_DNA"/>
</dbReference>